<comment type="caution">
    <text evidence="2">The sequence shown here is derived from an EMBL/GenBank/DDBJ whole genome shotgun (WGS) entry which is preliminary data.</text>
</comment>
<proteinExistence type="predicted"/>
<dbReference type="EMBL" id="JANPWB010000014">
    <property type="protein sequence ID" value="KAJ1101630.1"/>
    <property type="molecule type" value="Genomic_DNA"/>
</dbReference>
<sequence length="82" mass="9059">MHEGAATASASEGQWTGHARGRGAQDRACTRARGTGQFMHEDTASASEGRTTAANEGRHHWRCAHRRTEWRNRLTATELTAR</sequence>
<organism evidence="2 3">
    <name type="scientific">Pleurodeles waltl</name>
    <name type="common">Iberian ribbed newt</name>
    <dbReference type="NCBI Taxonomy" id="8319"/>
    <lineage>
        <taxon>Eukaryota</taxon>
        <taxon>Metazoa</taxon>
        <taxon>Chordata</taxon>
        <taxon>Craniata</taxon>
        <taxon>Vertebrata</taxon>
        <taxon>Euteleostomi</taxon>
        <taxon>Amphibia</taxon>
        <taxon>Batrachia</taxon>
        <taxon>Caudata</taxon>
        <taxon>Salamandroidea</taxon>
        <taxon>Salamandridae</taxon>
        <taxon>Pleurodelinae</taxon>
        <taxon>Pleurodeles</taxon>
    </lineage>
</organism>
<reference evidence="2" key="1">
    <citation type="journal article" date="2022" name="bioRxiv">
        <title>Sequencing and chromosome-scale assembly of the giantPleurodeles waltlgenome.</title>
        <authorList>
            <person name="Brown T."/>
            <person name="Elewa A."/>
            <person name="Iarovenko S."/>
            <person name="Subramanian E."/>
            <person name="Araus A.J."/>
            <person name="Petzold A."/>
            <person name="Susuki M."/>
            <person name="Suzuki K.-i.T."/>
            <person name="Hayashi T."/>
            <person name="Toyoda A."/>
            <person name="Oliveira C."/>
            <person name="Osipova E."/>
            <person name="Leigh N.D."/>
            <person name="Simon A."/>
            <person name="Yun M.H."/>
        </authorList>
    </citation>
    <scope>NUCLEOTIDE SEQUENCE</scope>
    <source>
        <strain evidence="2">20211129_DDA</strain>
        <tissue evidence="2">Liver</tissue>
    </source>
</reference>
<feature type="region of interest" description="Disordered" evidence="1">
    <location>
        <begin position="1"/>
        <end position="60"/>
    </location>
</feature>
<evidence type="ECO:0000313" key="2">
    <source>
        <dbReference type="EMBL" id="KAJ1101630.1"/>
    </source>
</evidence>
<evidence type="ECO:0000313" key="3">
    <source>
        <dbReference type="Proteomes" id="UP001066276"/>
    </source>
</evidence>
<name>A0AAV7MN28_PLEWA</name>
<gene>
    <name evidence="2" type="ORF">NDU88_006696</name>
</gene>
<dbReference type="Proteomes" id="UP001066276">
    <property type="component" value="Chromosome 10"/>
</dbReference>
<evidence type="ECO:0000256" key="1">
    <source>
        <dbReference type="SAM" id="MobiDB-lite"/>
    </source>
</evidence>
<dbReference type="AlphaFoldDB" id="A0AAV7MN28"/>
<feature type="compositionally biased region" description="Polar residues" evidence="1">
    <location>
        <begin position="44"/>
        <end position="54"/>
    </location>
</feature>
<protein>
    <submittedName>
        <fullName evidence="2">Uncharacterized protein</fullName>
    </submittedName>
</protein>
<accession>A0AAV7MN28</accession>
<keyword evidence="3" id="KW-1185">Reference proteome</keyword>